<evidence type="ECO:0000256" key="7">
    <source>
        <dbReference type="ARBA" id="ARBA00022840"/>
    </source>
</evidence>
<gene>
    <name evidence="18" type="ORF">HNP82_002114</name>
</gene>
<dbReference type="GO" id="GO:0043138">
    <property type="term" value="F:3'-5' DNA helicase activity"/>
    <property type="evidence" value="ECO:0007669"/>
    <property type="project" value="UniProtKB-EC"/>
</dbReference>
<dbReference type="NCBIfam" id="NF008168">
    <property type="entry name" value="PRK10917.2-2"/>
    <property type="match status" value="1"/>
</dbReference>
<dbReference type="SMART" id="SM00487">
    <property type="entry name" value="DEXDc"/>
    <property type="match status" value="1"/>
</dbReference>
<dbReference type="PROSITE" id="PS51192">
    <property type="entry name" value="HELICASE_ATP_BIND_1"/>
    <property type="match status" value="1"/>
</dbReference>
<keyword evidence="3 15" id="KW-0547">Nucleotide-binding</keyword>
<dbReference type="PROSITE" id="PS51194">
    <property type="entry name" value="HELICASE_CTER"/>
    <property type="match status" value="1"/>
</dbReference>
<dbReference type="GO" id="GO:0006310">
    <property type="term" value="P:DNA recombination"/>
    <property type="evidence" value="ECO:0007669"/>
    <property type="project" value="UniProtKB-UniRule"/>
</dbReference>
<dbReference type="CDD" id="cd17992">
    <property type="entry name" value="DEXHc_RecG"/>
    <property type="match status" value="1"/>
</dbReference>
<comment type="catalytic activity">
    <reaction evidence="14 15">
        <text>ATP + H2O = ADP + phosphate + H(+)</text>
        <dbReference type="Rhea" id="RHEA:13065"/>
        <dbReference type="ChEBI" id="CHEBI:15377"/>
        <dbReference type="ChEBI" id="CHEBI:15378"/>
        <dbReference type="ChEBI" id="CHEBI:30616"/>
        <dbReference type="ChEBI" id="CHEBI:43474"/>
        <dbReference type="ChEBI" id="CHEBI:456216"/>
        <dbReference type="EC" id="5.6.2.4"/>
    </reaction>
</comment>
<evidence type="ECO:0000259" key="16">
    <source>
        <dbReference type="PROSITE" id="PS51192"/>
    </source>
</evidence>
<evidence type="ECO:0000256" key="9">
    <source>
        <dbReference type="ARBA" id="ARBA00023172"/>
    </source>
</evidence>
<dbReference type="InterPro" id="IPR014001">
    <property type="entry name" value="Helicase_ATP-bd"/>
</dbReference>
<dbReference type="EMBL" id="JACHFW010000008">
    <property type="protein sequence ID" value="MBB5264975.1"/>
    <property type="molecule type" value="Genomic_DNA"/>
</dbReference>
<keyword evidence="8" id="KW-0238">DNA-binding</keyword>
<evidence type="ECO:0000256" key="4">
    <source>
        <dbReference type="ARBA" id="ARBA00022763"/>
    </source>
</evidence>
<dbReference type="InterPro" id="IPR012340">
    <property type="entry name" value="NA-bd_OB-fold"/>
</dbReference>
<dbReference type="NCBIfam" id="NF008165">
    <property type="entry name" value="PRK10917.1-3"/>
    <property type="match status" value="1"/>
</dbReference>
<dbReference type="Proteomes" id="UP000543642">
    <property type="component" value="Unassembled WGS sequence"/>
</dbReference>
<evidence type="ECO:0000256" key="8">
    <source>
        <dbReference type="ARBA" id="ARBA00023125"/>
    </source>
</evidence>
<dbReference type="GO" id="GO:0005524">
    <property type="term" value="F:ATP binding"/>
    <property type="evidence" value="ECO:0007669"/>
    <property type="project" value="UniProtKB-KW"/>
</dbReference>
<dbReference type="Pfam" id="PF19833">
    <property type="entry name" value="RecG_dom3_C"/>
    <property type="match status" value="1"/>
</dbReference>
<evidence type="ECO:0000256" key="5">
    <source>
        <dbReference type="ARBA" id="ARBA00022801"/>
    </source>
</evidence>
<keyword evidence="19" id="KW-1185">Reference proteome</keyword>
<comment type="caution">
    <text evidence="18">The sequence shown here is derived from an EMBL/GenBank/DDBJ whole genome shotgun (WGS) entry which is preliminary data.</text>
</comment>
<evidence type="ECO:0000256" key="12">
    <source>
        <dbReference type="ARBA" id="ARBA00034617"/>
    </source>
</evidence>
<dbReference type="Gene3D" id="2.40.50.140">
    <property type="entry name" value="Nucleic acid-binding proteins"/>
    <property type="match status" value="1"/>
</dbReference>
<protein>
    <recommendedName>
        <fullName evidence="2 15">ATP-dependent DNA helicase RecG</fullName>
        <ecNumber evidence="13 15">5.6.2.4</ecNumber>
    </recommendedName>
</protein>
<comment type="catalytic activity">
    <reaction evidence="12 15">
        <text>Couples ATP hydrolysis with the unwinding of duplex DNA by translocating in the 3'-5' direction.</text>
        <dbReference type="EC" id="5.6.2.4"/>
    </reaction>
</comment>
<dbReference type="InterPro" id="IPR045562">
    <property type="entry name" value="RecG_dom3_C"/>
</dbReference>
<evidence type="ECO:0000256" key="14">
    <source>
        <dbReference type="ARBA" id="ARBA00048988"/>
    </source>
</evidence>
<evidence type="ECO:0000256" key="2">
    <source>
        <dbReference type="ARBA" id="ARBA00017846"/>
    </source>
</evidence>
<organism evidence="18 19">
    <name type="scientific">Catenibacillus scindens</name>
    <dbReference type="NCBI Taxonomy" id="673271"/>
    <lineage>
        <taxon>Bacteria</taxon>
        <taxon>Bacillati</taxon>
        <taxon>Bacillota</taxon>
        <taxon>Clostridia</taxon>
        <taxon>Lachnospirales</taxon>
        <taxon>Lachnospiraceae</taxon>
        <taxon>Catenibacillus</taxon>
    </lineage>
</organism>
<dbReference type="InterPro" id="IPR033454">
    <property type="entry name" value="RecG_wedge"/>
</dbReference>
<feature type="domain" description="Helicase C-terminal" evidence="17">
    <location>
        <begin position="451"/>
        <end position="611"/>
    </location>
</feature>
<evidence type="ECO:0000256" key="11">
    <source>
        <dbReference type="ARBA" id="ARBA00023235"/>
    </source>
</evidence>
<evidence type="ECO:0000256" key="3">
    <source>
        <dbReference type="ARBA" id="ARBA00022741"/>
    </source>
</evidence>
<dbReference type="InterPro" id="IPR001650">
    <property type="entry name" value="Helicase_C-like"/>
</dbReference>
<evidence type="ECO:0000259" key="17">
    <source>
        <dbReference type="PROSITE" id="PS51194"/>
    </source>
</evidence>
<dbReference type="PANTHER" id="PTHR47964">
    <property type="entry name" value="ATP-DEPENDENT DNA HELICASE HOMOLOG RECG, CHLOROPLASTIC"/>
    <property type="match status" value="1"/>
</dbReference>
<evidence type="ECO:0000256" key="6">
    <source>
        <dbReference type="ARBA" id="ARBA00022806"/>
    </source>
</evidence>
<evidence type="ECO:0000256" key="10">
    <source>
        <dbReference type="ARBA" id="ARBA00023204"/>
    </source>
</evidence>
<dbReference type="EC" id="5.6.2.4" evidence="13 15"/>
<dbReference type="Pfam" id="PF00270">
    <property type="entry name" value="DEAD"/>
    <property type="match status" value="1"/>
</dbReference>
<keyword evidence="7 15" id="KW-0067">ATP-binding</keyword>
<dbReference type="InterPro" id="IPR004609">
    <property type="entry name" value="ATP-dep_DNA_helicase_RecG"/>
</dbReference>
<evidence type="ECO:0000313" key="19">
    <source>
        <dbReference type="Proteomes" id="UP000543642"/>
    </source>
</evidence>
<dbReference type="InterPro" id="IPR027417">
    <property type="entry name" value="P-loop_NTPase"/>
</dbReference>
<evidence type="ECO:0000256" key="15">
    <source>
        <dbReference type="RuleBase" id="RU363016"/>
    </source>
</evidence>
<accession>A0A7W8HB18</accession>
<dbReference type="SMART" id="SM00490">
    <property type="entry name" value="HELICc"/>
    <property type="match status" value="1"/>
</dbReference>
<dbReference type="Pfam" id="PF00271">
    <property type="entry name" value="Helicase_C"/>
    <property type="match status" value="1"/>
</dbReference>
<dbReference type="GO" id="GO:0006281">
    <property type="term" value="P:DNA repair"/>
    <property type="evidence" value="ECO:0007669"/>
    <property type="project" value="UniProtKB-UniRule"/>
</dbReference>
<dbReference type="GO" id="GO:0016787">
    <property type="term" value="F:hydrolase activity"/>
    <property type="evidence" value="ECO:0007669"/>
    <property type="project" value="UniProtKB-KW"/>
</dbReference>
<dbReference type="RefSeq" id="WP_183774203.1">
    <property type="nucleotide sequence ID" value="NZ_JACHFW010000008.1"/>
</dbReference>
<keyword evidence="6 15" id="KW-0347">Helicase</keyword>
<feature type="domain" description="Helicase ATP-binding" evidence="16">
    <location>
        <begin position="271"/>
        <end position="432"/>
    </location>
</feature>
<keyword evidence="5 15" id="KW-0378">Hydrolase</keyword>
<dbReference type="PANTHER" id="PTHR47964:SF1">
    <property type="entry name" value="ATP-DEPENDENT DNA HELICASE HOMOLOG RECG, CHLOROPLASTIC"/>
    <property type="match status" value="1"/>
</dbReference>
<dbReference type="SUPFAM" id="SSF52540">
    <property type="entry name" value="P-loop containing nucleoside triphosphate hydrolases"/>
    <property type="match status" value="2"/>
</dbReference>
<dbReference type="Pfam" id="PF17191">
    <property type="entry name" value="RecG_wedge"/>
    <property type="match status" value="1"/>
</dbReference>
<comment type="similarity">
    <text evidence="1 15">Belongs to the helicase family. RecG subfamily.</text>
</comment>
<keyword evidence="4 15" id="KW-0227">DNA damage</keyword>
<evidence type="ECO:0000313" key="18">
    <source>
        <dbReference type="EMBL" id="MBB5264975.1"/>
    </source>
</evidence>
<dbReference type="InterPro" id="IPR011545">
    <property type="entry name" value="DEAD/DEAH_box_helicase_dom"/>
</dbReference>
<name>A0A7W8HB18_9FIRM</name>
<dbReference type="GO" id="GO:0003677">
    <property type="term" value="F:DNA binding"/>
    <property type="evidence" value="ECO:0007669"/>
    <property type="project" value="UniProtKB-KW"/>
</dbReference>
<dbReference type="NCBIfam" id="TIGR00643">
    <property type="entry name" value="recG"/>
    <property type="match status" value="1"/>
</dbReference>
<dbReference type="SUPFAM" id="SSF50249">
    <property type="entry name" value="Nucleic acid-binding proteins"/>
    <property type="match status" value="1"/>
</dbReference>
<dbReference type="InterPro" id="IPR047112">
    <property type="entry name" value="RecG/Mfd"/>
</dbReference>
<evidence type="ECO:0000256" key="13">
    <source>
        <dbReference type="ARBA" id="ARBA00034808"/>
    </source>
</evidence>
<evidence type="ECO:0000256" key="1">
    <source>
        <dbReference type="ARBA" id="ARBA00007504"/>
    </source>
</evidence>
<keyword evidence="11" id="KW-0413">Isomerase</keyword>
<dbReference type="AlphaFoldDB" id="A0A7W8HB18"/>
<reference evidence="18 19" key="1">
    <citation type="submission" date="2020-08" db="EMBL/GenBank/DDBJ databases">
        <title>Genomic Encyclopedia of Type Strains, Phase IV (KMG-IV): sequencing the most valuable type-strain genomes for metagenomic binning, comparative biology and taxonomic classification.</title>
        <authorList>
            <person name="Goeker M."/>
        </authorList>
    </citation>
    <scope>NUCLEOTIDE SEQUENCE [LARGE SCALE GENOMIC DNA]</scope>
    <source>
        <strain evidence="18 19">DSM 106146</strain>
    </source>
</reference>
<proteinExistence type="inferred from homology"/>
<sequence>MELYSDIAQLKGVGEKTRQMLARLNIFTVADLLEYYPRNYDIYGEPVFPEQVEEGKTAAVVCTLSGPPAVSRGRTTPSVSVKTRGPGRMLYMTWYHMPYLKNTLKAGETYIFRGTAKVRRGSLTIEQPEIFTPEEYKQKQNAMQPVYPLTEGVSNKLISRLMAQALENVDLSREFLPEDLRKKYKLAEYNYALWQIHFPKDWNSMLAARRRLVFDEFFIFSLALGQIRQHTCQTPNHYVMESCSECDALIASLPYDLTSAQLRTWDQIQADMASPVVMNRLIQGDVGSGKTIVAALALLQTAKNGYQGCIMAPTEVLARQHYETFQKLLEPFGVTTVLLTGSMGARERRASYEAIAGHGADIIVGTHALIQEAVNYDCLGLVVTDEQHRFGVSQRESLAGKGQTPHILVMSATPIPRTLALILYGDLDISVIDELPAKRLPIKNCVVGKKYRATAYRFIEKEVAQGHQAYIICPMVEESEMMDGENVVDYTKIVRESLPDSVTVEYLHGKQKPKEKNRIMEDFALGKIQVLVSTTVVEVGVNVPNATVMMIEDAQRFGLAQLHQLRGRVGRGDAQSYCIFVNTSDKPQAQRRLEVLVRSNDGFYIAGEDLKLRGPGDLFGLKQSGIMEFKIGDIFNDMDLLKEASKSAREFAEEKDWTGDSAGQELKKRLERYMDRAGDGLVL</sequence>
<comment type="function">
    <text evidence="15">Plays a critical role in recombination and DNA repair. Helps process Holliday junction intermediates to mature products by catalyzing branch migration. Has replication fork regression activity, unwinds stalled or blocked replication forks to make a HJ that can be resolved. Has a DNA unwinding activity characteristic of a DNA helicase with 3'-5' polarity.</text>
</comment>
<dbReference type="Gene3D" id="3.40.50.300">
    <property type="entry name" value="P-loop containing nucleotide triphosphate hydrolases"/>
    <property type="match status" value="2"/>
</dbReference>
<keyword evidence="9 15" id="KW-0233">DNA recombination</keyword>
<keyword evidence="10 15" id="KW-0234">DNA repair</keyword>